<dbReference type="InterPro" id="IPR036188">
    <property type="entry name" value="FAD/NAD-bd_sf"/>
</dbReference>
<evidence type="ECO:0000256" key="3">
    <source>
        <dbReference type="ARBA" id="ARBA00022630"/>
    </source>
</evidence>
<dbReference type="InterPro" id="IPR050775">
    <property type="entry name" value="FAD-binding_Monooxygenases"/>
</dbReference>
<name>Q0S5T2_RHOJR</name>
<dbReference type="KEGG" id="rha:RHA1_ro05323"/>
<keyword evidence="5" id="KW-0521">NADP</keyword>
<comment type="similarity">
    <text evidence="2">Belongs to the FAD-binding monooxygenase family.</text>
</comment>
<protein>
    <submittedName>
        <fullName evidence="10">Monooxygenase</fullName>
        <ecNumber evidence="10">1.14.13.-</ecNumber>
    </submittedName>
</protein>
<evidence type="ECO:0000259" key="9">
    <source>
        <dbReference type="Pfam" id="PF07992"/>
    </source>
</evidence>
<evidence type="ECO:0000313" key="10">
    <source>
        <dbReference type="EMBL" id="ABG97104.1"/>
    </source>
</evidence>
<feature type="region of interest" description="Disordered" evidence="8">
    <location>
        <begin position="545"/>
        <end position="564"/>
    </location>
</feature>
<evidence type="ECO:0000256" key="5">
    <source>
        <dbReference type="ARBA" id="ARBA00022857"/>
    </source>
</evidence>
<keyword evidence="6 10" id="KW-0560">Oxidoreductase</keyword>
<reference evidence="11" key="1">
    <citation type="journal article" date="2006" name="Proc. Natl. Acad. Sci. U.S.A.">
        <title>The complete genome of Rhodococcus sp. RHA1 provides insights into a catabolic powerhouse.</title>
        <authorList>
            <person name="McLeod M.P."/>
            <person name="Warren R.L."/>
            <person name="Hsiao W.W.L."/>
            <person name="Araki N."/>
            <person name="Myhre M."/>
            <person name="Fernandes C."/>
            <person name="Miyazawa D."/>
            <person name="Wong W."/>
            <person name="Lillquist A.L."/>
            <person name="Wang D."/>
            <person name="Dosanjh M."/>
            <person name="Hara H."/>
            <person name="Petrescu A."/>
            <person name="Morin R.D."/>
            <person name="Yang G."/>
            <person name="Stott J.M."/>
            <person name="Schein J.E."/>
            <person name="Shin H."/>
            <person name="Smailus D."/>
            <person name="Siddiqui A.S."/>
            <person name="Marra M.A."/>
            <person name="Jones S.J.M."/>
            <person name="Holt R."/>
            <person name="Brinkman F.S.L."/>
            <person name="Miyauchi K."/>
            <person name="Fukuda M."/>
            <person name="Davies J.E."/>
            <person name="Mohn W.W."/>
            <person name="Eltis L.D."/>
        </authorList>
    </citation>
    <scope>NUCLEOTIDE SEQUENCE [LARGE SCALE GENOMIC DNA]</scope>
    <source>
        <strain evidence="11">RHA1</strain>
    </source>
</reference>
<evidence type="ECO:0000256" key="8">
    <source>
        <dbReference type="SAM" id="MobiDB-lite"/>
    </source>
</evidence>
<evidence type="ECO:0000256" key="6">
    <source>
        <dbReference type="ARBA" id="ARBA00023002"/>
    </source>
</evidence>
<sequence>MTTSMKAANPMNFPSTSDTGIVDVLGVGAGFSGLYLSHRLTTAGWTFAGFEAGPSVGGTWFWNTYPGARCDVESIYYSYSFDEALQQEWTWSQRFAPQAEILSYINHVADRFDLRKHFTFNTRVVGATWNAAERLWEVQLDNGETRRGRYLISGAGGLSTPKDFDVPGLGNFTGLQVSTSRWNISLDDLAGKRVAVIGTGSSGVQAIPLIAEVAEHVTVFQRTPNYVMPARNAELPLERVDSIKDDYPAIREECRHSPGGIPDRPVTDKAFDVSAEERQRRYEAAYERSGFNGVGGEFADLLTDVEANRTASEFIHDKIREIVEDPATAELLVPRYHPLGAKRSVFGTDYYETYNRPNVSLVSLRDEPIETMTANAIVTSKGTYEADAVVLAIGFDAFTGPLYGLGLTGASGRKLQETWQDGIRTYLGMMTTDFPNFFMVAGPQSPALASNVVMTIEQAVDWIADLIEHARDSGATLVEATPEGQNDWVDITEETVAQTLYATTDSWYRGSNVEGKPNTFMGYVGGVGKYRRMCTEIAKRGYPGVRIDGETESPHLGPIHREIS</sequence>
<feature type="domain" description="FAD/NAD(P)-binding" evidence="9">
    <location>
        <begin position="24"/>
        <end position="227"/>
    </location>
</feature>
<comment type="cofactor">
    <cofactor evidence="1">
        <name>FAD</name>
        <dbReference type="ChEBI" id="CHEBI:57692"/>
    </cofactor>
</comment>
<dbReference type="Pfam" id="PF07992">
    <property type="entry name" value="Pyr_redox_2"/>
    <property type="match status" value="1"/>
</dbReference>
<evidence type="ECO:0000313" key="11">
    <source>
        <dbReference type="Proteomes" id="UP000008710"/>
    </source>
</evidence>
<dbReference type="SMR" id="Q0S5T2"/>
<proteinExistence type="inferred from homology"/>
<feature type="compositionally biased region" description="Basic and acidic residues" evidence="8">
    <location>
        <begin position="547"/>
        <end position="564"/>
    </location>
</feature>
<evidence type="ECO:0000256" key="4">
    <source>
        <dbReference type="ARBA" id="ARBA00022827"/>
    </source>
</evidence>
<dbReference type="SUPFAM" id="SSF51905">
    <property type="entry name" value="FAD/NAD(P)-binding domain"/>
    <property type="match status" value="2"/>
</dbReference>
<organism evidence="10 11">
    <name type="scientific">Rhodococcus jostii (strain RHA1)</name>
    <dbReference type="NCBI Taxonomy" id="101510"/>
    <lineage>
        <taxon>Bacteria</taxon>
        <taxon>Bacillati</taxon>
        <taxon>Actinomycetota</taxon>
        <taxon>Actinomycetes</taxon>
        <taxon>Mycobacteriales</taxon>
        <taxon>Nocardiaceae</taxon>
        <taxon>Rhodococcus</taxon>
    </lineage>
</organism>
<dbReference type="EC" id="1.14.13.-" evidence="10"/>
<accession>Q0S5T2</accession>
<dbReference type="Proteomes" id="UP000008710">
    <property type="component" value="Chromosome"/>
</dbReference>
<evidence type="ECO:0000256" key="1">
    <source>
        <dbReference type="ARBA" id="ARBA00001974"/>
    </source>
</evidence>
<dbReference type="AlphaFoldDB" id="Q0S5T2"/>
<dbReference type="Gene3D" id="3.50.50.60">
    <property type="entry name" value="FAD/NAD(P)-binding domain"/>
    <property type="match status" value="2"/>
</dbReference>
<dbReference type="PANTHER" id="PTHR43098">
    <property type="entry name" value="L-ORNITHINE N(5)-MONOOXYGENASE-RELATED"/>
    <property type="match status" value="1"/>
</dbReference>
<dbReference type="eggNOG" id="COG2072">
    <property type="taxonomic scope" value="Bacteria"/>
</dbReference>
<gene>
    <name evidence="10" type="ordered locus">RHA1_ro05323</name>
</gene>
<keyword evidence="4" id="KW-0274">FAD</keyword>
<keyword evidence="7 10" id="KW-0503">Monooxygenase</keyword>
<dbReference type="PANTHER" id="PTHR43098:SF3">
    <property type="entry name" value="L-ORNITHINE N(5)-MONOOXYGENASE-RELATED"/>
    <property type="match status" value="1"/>
</dbReference>
<dbReference type="HOGENOM" id="CLU_006937_8_1_11"/>
<evidence type="ECO:0000256" key="2">
    <source>
        <dbReference type="ARBA" id="ARBA00010139"/>
    </source>
</evidence>
<keyword evidence="3" id="KW-0285">Flavoprotein</keyword>
<evidence type="ECO:0000256" key="7">
    <source>
        <dbReference type="ARBA" id="ARBA00023033"/>
    </source>
</evidence>
<dbReference type="EMBL" id="CP000431">
    <property type="protein sequence ID" value="ABG97104.1"/>
    <property type="molecule type" value="Genomic_DNA"/>
</dbReference>
<dbReference type="GO" id="GO:0016709">
    <property type="term" value="F:oxidoreductase activity, acting on paired donors, with incorporation or reduction of molecular oxygen, NAD(P)H as one donor, and incorporation of one atom of oxygen"/>
    <property type="evidence" value="ECO:0007669"/>
    <property type="project" value="UniProtKB-ARBA"/>
</dbReference>
<dbReference type="InterPro" id="IPR023753">
    <property type="entry name" value="FAD/NAD-binding_dom"/>
</dbReference>